<dbReference type="Gene3D" id="2.120.10.90">
    <property type="entry name" value="DNA gyrase/topoisomerase IV, subunit A, C-terminal"/>
    <property type="match status" value="1"/>
</dbReference>
<dbReference type="Gene3D" id="3.30.1360.40">
    <property type="match status" value="1"/>
</dbReference>
<accession>A0AAD3DH18</accession>
<feature type="region of interest" description="Disordered" evidence="7">
    <location>
        <begin position="99"/>
        <end position="151"/>
    </location>
</feature>
<dbReference type="SUPFAM" id="SSF56719">
    <property type="entry name" value="Type II DNA topoisomerase"/>
    <property type="match status" value="2"/>
</dbReference>
<dbReference type="Gene3D" id="1.10.268.10">
    <property type="entry name" value="Topoisomerase, domain 3"/>
    <property type="match status" value="1"/>
</dbReference>
<feature type="active site" description="O-(5'-phospho-DNA)-tyrosine intermediate" evidence="6">
    <location>
        <position position="270"/>
    </location>
</feature>
<feature type="region of interest" description="Disordered" evidence="7">
    <location>
        <begin position="1136"/>
        <end position="1171"/>
    </location>
</feature>
<dbReference type="GO" id="GO:0009330">
    <property type="term" value="C:DNA topoisomerase type II (double strand cut, ATP-hydrolyzing) complex"/>
    <property type="evidence" value="ECO:0007669"/>
    <property type="project" value="TreeGrafter"/>
</dbReference>
<feature type="domain" description="Topo IIA-type catalytic" evidence="8">
    <location>
        <begin position="182"/>
        <end position="676"/>
    </location>
</feature>
<dbReference type="SMART" id="SM00434">
    <property type="entry name" value="TOP4c"/>
    <property type="match status" value="1"/>
</dbReference>
<evidence type="ECO:0000256" key="3">
    <source>
        <dbReference type="ARBA" id="ARBA00023029"/>
    </source>
</evidence>
<feature type="compositionally biased region" description="Acidic residues" evidence="7">
    <location>
        <begin position="1051"/>
        <end position="1075"/>
    </location>
</feature>
<feature type="region of interest" description="Disordered" evidence="7">
    <location>
        <begin position="850"/>
        <end position="910"/>
    </location>
</feature>
<keyword evidence="3 6" id="KW-0799">Topoisomerase</keyword>
<name>A0AAD3DH18_9CHLO</name>
<evidence type="ECO:0000256" key="6">
    <source>
        <dbReference type="PROSITE-ProRule" id="PRU01384"/>
    </source>
</evidence>
<evidence type="ECO:0000256" key="1">
    <source>
        <dbReference type="ARBA" id="ARBA00008263"/>
    </source>
</evidence>
<feature type="compositionally biased region" description="Low complexity" evidence="7">
    <location>
        <begin position="53"/>
        <end position="66"/>
    </location>
</feature>
<feature type="compositionally biased region" description="Basic and acidic residues" evidence="7">
    <location>
        <begin position="877"/>
        <end position="887"/>
    </location>
</feature>
<evidence type="ECO:0000256" key="4">
    <source>
        <dbReference type="ARBA" id="ARBA00023125"/>
    </source>
</evidence>
<feature type="region of interest" description="Disordered" evidence="7">
    <location>
        <begin position="1260"/>
        <end position="1311"/>
    </location>
</feature>
<feature type="compositionally biased region" description="Gly residues" evidence="7">
    <location>
        <begin position="435"/>
        <end position="445"/>
    </location>
</feature>
<feature type="compositionally biased region" description="Low complexity" evidence="7">
    <location>
        <begin position="1289"/>
        <end position="1301"/>
    </location>
</feature>
<evidence type="ECO:0000259" key="8">
    <source>
        <dbReference type="PROSITE" id="PS52040"/>
    </source>
</evidence>
<dbReference type="InterPro" id="IPR050220">
    <property type="entry name" value="Type_II_DNA_Topoisomerases"/>
</dbReference>
<dbReference type="InterPro" id="IPR013758">
    <property type="entry name" value="Topo_IIA_A/C_ab"/>
</dbReference>
<dbReference type="GO" id="GO:0003918">
    <property type="term" value="F:DNA topoisomerase type II (double strand cut, ATP-hydrolyzing) activity"/>
    <property type="evidence" value="ECO:0007669"/>
    <property type="project" value="UniProtKB-EC"/>
</dbReference>
<dbReference type="InterPro" id="IPR013757">
    <property type="entry name" value="Topo_IIA_A_a_sf"/>
</dbReference>
<comment type="catalytic activity">
    <reaction evidence="6">
        <text>ATP-dependent breakage, passage and rejoining of double-stranded DNA.</text>
        <dbReference type="EC" id="5.6.2.2"/>
    </reaction>
</comment>
<dbReference type="EMBL" id="BMAR01000002">
    <property type="protein sequence ID" value="GFR41665.1"/>
    <property type="molecule type" value="Genomic_DNA"/>
</dbReference>
<gene>
    <name evidence="9" type="ORF">Agub_g2407</name>
</gene>
<evidence type="ECO:0000256" key="7">
    <source>
        <dbReference type="SAM" id="MobiDB-lite"/>
    </source>
</evidence>
<dbReference type="Proteomes" id="UP001054857">
    <property type="component" value="Unassembled WGS sequence"/>
</dbReference>
<feature type="region of interest" description="Disordered" evidence="7">
    <location>
        <begin position="1037"/>
        <end position="1093"/>
    </location>
</feature>
<evidence type="ECO:0000256" key="5">
    <source>
        <dbReference type="ARBA" id="ARBA00023235"/>
    </source>
</evidence>
<dbReference type="CDD" id="cd00187">
    <property type="entry name" value="TOP4c"/>
    <property type="match status" value="1"/>
</dbReference>
<feature type="compositionally biased region" description="Low complexity" evidence="7">
    <location>
        <begin position="850"/>
        <end position="859"/>
    </location>
</feature>
<feature type="region of interest" description="Disordered" evidence="7">
    <location>
        <begin position="410"/>
        <end position="464"/>
    </location>
</feature>
<feature type="compositionally biased region" description="Low complexity" evidence="7">
    <location>
        <begin position="410"/>
        <end position="419"/>
    </location>
</feature>
<feature type="compositionally biased region" description="Acidic residues" evidence="7">
    <location>
        <begin position="889"/>
        <end position="905"/>
    </location>
</feature>
<evidence type="ECO:0000313" key="9">
    <source>
        <dbReference type="EMBL" id="GFR41665.1"/>
    </source>
</evidence>
<dbReference type="EC" id="5.6.2.2" evidence="2"/>
<comment type="caution">
    <text evidence="9">The sequence shown here is derived from an EMBL/GenBank/DDBJ whole genome shotgun (WGS) entry which is preliminary data.</text>
</comment>
<dbReference type="GO" id="GO:0006265">
    <property type="term" value="P:DNA topological change"/>
    <property type="evidence" value="ECO:0007669"/>
    <property type="project" value="UniProtKB-UniRule"/>
</dbReference>
<dbReference type="GO" id="GO:0003677">
    <property type="term" value="F:DNA binding"/>
    <property type="evidence" value="ECO:0007669"/>
    <property type="project" value="UniProtKB-UniRule"/>
</dbReference>
<dbReference type="InterPro" id="IPR006691">
    <property type="entry name" value="GyrA/parC_rep"/>
</dbReference>
<dbReference type="InterPro" id="IPR002205">
    <property type="entry name" value="Topo_IIA_dom_A"/>
</dbReference>
<organism evidence="9 10">
    <name type="scientific">Astrephomene gubernaculifera</name>
    <dbReference type="NCBI Taxonomy" id="47775"/>
    <lineage>
        <taxon>Eukaryota</taxon>
        <taxon>Viridiplantae</taxon>
        <taxon>Chlorophyta</taxon>
        <taxon>core chlorophytes</taxon>
        <taxon>Chlorophyceae</taxon>
        <taxon>CS clade</taxon>
        <taxon>Chlamydomonadales</taxon>
        <taxon>Astrephomenaceae</taxon>
        <taxon>Astrephomene</taxon>
    </lineage>
</organism>
<feature type="compositionally biased region" description="Basic and acidic residues" evidence="7">
    <location>
        <begin position="944"/>
        <end position="955"/>
    </location>
</feature>
<evidence type="ECO:0000313" key="10">
    <source>
        <dbReference type="Proteomes" id="UP001054857"/>
    </source>
</evidence>
<comment type="similarity">
    <text evidence="1">Belongs to the type II topoisomerase GyrA/ParC subunit family.</text>
</comment>
<feature type="compositionally biased region" description="Gly residues" evidence="7">
    <location>
        <begin position="455"/>
        <end position="464"/>
    </location>
</feature>
<dbReference type="PANTHER" id="PTHR43493">
    <property type="entry name" value="DNA GYRASE/TOPOISOMERASE SUBUNIT A"/>
    <property type="match status" value="1"/>
</dbReference>
<reference evidence="9 10" key="1">
    <citation type="journal article" date="2021" name="Sci. Rep.">
        <title>Genome sequencing of the multicellular alga Astrephomene provides insights into convergent evolution of germ-soma differentiation.</title>
        <authorList>
            <person name="Yamashita S."/>
            <person name="Yamamoto K."/>
            <person name="Matsuzaki R."/>
            <person name="Suzuki S."/>
            <person name="Yamaguchi H."/>
            <person name="Hirooka S."/>
            <person name="Minakuchi Y."/>
            <person name="Miyagishima S."/>
            <person name="Kawachi M."/>
            <person name="Toyoda A."/>
            <person name="Nozaki H."/>
        </authorList>
    </citation>
    <scope>NUCLEOTIDE SEQUENCE [LARGE SCALE GENOMIC DNA]</scope>
    <source>
        <strain evidence="9 10">NIES-4017</strain>
    </source>
</reference>
<keyword evidence="4 6" id="KW-0238">DNA-binding</keyword>
<feature type="region of interest" description="Disordered" evidence="7">
    <location>
        <begin position="45"/>
        <end position="66"/>
    </location>
</feature>
<dbReference type="GO" id="GO:0005524">
    <property type="term" value="F:ATP binding"/>
    <property type="evidence" value="ECO:0007669"/>
    <property type="project" value="InterPro"/>
</dbReference>
<evidence type="ECO:0000256" key="2">
    <source>
        <dbReference type="ARBA" id="ARBA00012895"/>
    </source>
</evidence>
<protein>
    <recommendedName>
        <fullName evidence="2">DNA topoisomerase (ATP-hydrolyzing)</fullName>
        <ecNumber evidence="2">5.6.2.2</ecNumber>
    </recommendedName>
</protein>
<dbReference type="Pfam" id="PF00521">
    <property type="entry name" value="DNA_topoisoIV"/>
    <property type="match status" value="2"/>
</dbReference>
<keyword evidence="5 6" id="KW-0413">Isomerase</keyword>
<dbReference type="InterPro" id="IPR035516">
    <property type="entry name" value="Gyrase/topoIV_suA_C"/>
</dbReference>
<sequence>MQLGLSAAEANRRTQVPFPGPATSAAARPLFRHHPPSLQPPAAFVNGNGSLLNTPDSSSNCSNTTNNSAVAHGNRLGSSSSSLVLGNITGGSLGRRTLVIPAAARRPGGGSSRRRTTASGPSGDGSTGNNTSGDGGATGGAASAALDPNPAVPERIEDRELYDEAYESYLSYAMSVIVGRALPDVRDGLKPVHRRILYAMHDMGLAHSKPFKKCARVVGEVLGKFHPHGDSAVYDTLVRMAQPFAMRQTLVDGHGNFGSLDADPPAAMRYTECRLTALAERALLGDLGGGGGGGGGSRETVDWLPTFDASQDEPVVLPAVIPHLLVNGSSGIAVGIASHIPPHNLREVVGALRALIADPRVTTEQLMQHIQGPDFPTGGQVVAGPELLQAYTTGRGSLIIRGKVHIERTGTATTTTGAASPRKSRRNKDAAAAAAGGGGGGGGVAGSMSEDEEGGVGGGGGGGGREGRELIVITELPYQVYKSELVSTLASLAEQRVLEGVADVRDESDRSGVRVVVEVRRGHAAEGLLAKMYKHTRLQTSVHVNCVALHGGSQPRLAGRLDAVVAEVRAATDASAAREALVARHGLSELQAEAVLGLTLRRLTGLEAAKLRKEARELGETIRRLQRVLSDRSALLSLVELEAGRVAEEFGEPRRTQLISGEDVASSSAAAAAESLPPARPCLLLTSRRGFLRRVPLDSVNKQNRNTRGKSCLRLRSGDSLAALAAPRECDQLLLISPAGRAYQAAVVAVPGAGGAGGAAGAAGGGEAGAGGGGAAGAAAAGASGAAGPSGVSVANVLKLGAAFPIAALLPLPPRLAPTPRTATAAAGAGVAGAAGPVAVDVGGADMAEGGAEGGAAPTAEKEAAEVQEVAAAVTAEEEKEREKPQGDGEGDAGGNDEDEEEEDGGPSILLCSRQALVKRIGIPRHKIPRSGLTFANYSTSITKKKEEKKEETKKGSSPSRQSDELGWAALLGGPRDVVLLVSAQGQALLFPAGELRRMGGSAKGVRGMRFGSVRRSGDRLADVAVLPADVATLLQQEQQDSRGEGGGGEDVGDVGGDDDEVTAAAEEEEEEEEQAAEHEKAEGSVEEEAEAEVVAAEAGPCLLVVTAHGSGKRIPLSQLRLGSRNQSGMRIARLASAAAPRKTKSERRAEAAVASAAAAPDSSYDAGGASGDAAAAAAAAAAGGNSKSSSSRGADRVVAALLVRDGEEVLLASKNGVVVRQAVDGIVVQSRYTMGNYVMELDEGDEVADVAVVPMEVEEATAGASPPERPARSRAAKGAKGVTRGSRVKPPVAKKAVVGGKTAGGSRRGK</sequence>
<dbReference type="Pfam" id="PF03989">
    <property type="entry name" value="DNA_gyraseA_C"/>
    <property type="match status" value="4"/>
</dbReference>
<dbReference type="PANTHER" id="PTHR43493:SF5">
    <property type="entry name" value="DNA GYRASE SUBUNIT A, CHLOROPLASTIC_MITOCHONDRIAL"/>
    <property type="match status" value="1"/>
</dbReference>
<dbReference type="SUPFAM" id="SSF101904">
    <property type="entry name" value="GyrA/ParC C-terminal domain-like"/>
    <property type="match status" value="3"/>
</dbReference>
<keyword evidence="10" id="KW-1185">Reference proteome</keyword>
<dbReference type="PROSITE" id="PS52040">
    <property type="entry name" value="TOPO_IIA"/>
    <property type="match status" value="1"/>
</dbReference>
<feature type="region of interest" description="Disordered" evidence="7">
    <location>
        <begin position="943"/>
        <end position="963"/>
    </location>
</feature>
<feature type="compositionally biased region" description="Low complexity" evidence="7">
    <location>
        <begin position="1152"/>
        <end position="1171"/>
    </location>
</feature>
<proteinExistence type="inferred from homology"/>
<dbReference type="Gene3D" id="3.90.199.10">
    <property type="entry name" value="Topoisomerase II, domain 5"/>
    <property type="match status" value="1"/>
</dbReference>
<dbReference type="InterPro" id="IPR013760">
    <property type="entry name" value="Topo_IIA-like_dom_sf"/>
</dbReference>